<feature type="transmembrane region" description="Helical" evidence="4">
    <location>
        <begin position="239"/>
        <end position="258"/>
    </location>
</feature>
<gene>
    <name evidence="5" type="ORF">LDJ79_21940</name>
</gene>
<dbReference type="Gene3D" id="1.20.1250.20">
    <property type="entry name" value="MFS general substrate transporter like domains"/>
    <property type="match status" value="1"/>
</dbReference>
<feature type="transmembrane region" description="Helical" evidence="4">
    <location>
        <begin position="209"/>
        <end position="233"/>
    </location>
</feature>
<dbReference type="RefSeq" id="WP_225252095.1">
    <property type="nucleotide sequence ID" value="NZ_JAIWIU010000203.1"/>
</dbReference>
<feature type="transmembrane region" description="Helical" evidence="4">
    <location>
        <begin position="167"/>
        <end position="188"/>
    </location>
</feature>
<dbReference type="InterPro" id="IPR036259">
    <property type="entry name" value="MFS_trans_sf"/>
</dbReference>
<keyword evidence="3 4" id="KW-0472">Membrane</keyword>
<evidence type="ECO:0000313" key="5">
    <source>
        <dbReference type="EMBL" id="MCA2018790.1"/>
    </source>
</evidence>
<comment type="caution">
    <text evidence="5">The sequence shown here is derived from an EMBL/GenBank/DDBJ whole genome shotgun (WGS) entry which is preliminary data.</text>
</comment>
<dbReference type="EMBL" id="JAIWIU010000203">
    <property type="protein sequence ID" value="MCA2018790.1"/>
    <property type="molecule type" value="Genomic_DNA"/>
</dbReference>
<dbReference type="PANTHER" id="PTHR23518:SF2">
    <property type="entry name" value="MAJOR FACILITATOR SUPERFAMILY TRANSPORTER"/>
    <property type="match status" value="1"/>
</dbReference>
<dbReference type="Proteomes" id="UP001199044">
    <property type="component" value="Unassembled WGS sequence"/>
</dbReference>
<feature type="transmembrane region" description="Helical" evidence="4">
    <location>
        <begin position="359"/>
        <end position="378"/>
    </location>
</feature>
<dbReference type="PANTHER" id="PTHR23518">
    <property type="entry name" value="C-METHYLTRANSFERASE"/>
    <property type="match status" value="1"/>
</dbReference>
<feature type="transmembrane region" description="Helical" evidence="4">
    <location>
        <begin position="43"/>
        <end position="65"/>
    </location>
</feature>
<dbReference type="Pfam" id="PF07690">
    <property type="entry name" value="MFS_1"/>
    <property type="match status" value="1"/>
</dbReference>
<evidence type="ECO:0000256" key="3">
    <source>
        <dbReference type="ARBA" id="ARBA00023136"/>
    </source>
</evidence>
<feature type="transmembrane region" description="Helical" evidence="4">
    <location>
        <begin position="12"/>
        <end position="37"/>
    </location>
</feature>
<reference evidence="6" key="1">
    <citation type="submission" date="2023-07" db="EMBL/GenBank/DDBJ databases">
        <title>Molecular identification of indigenous halophilic bacteria isolated from red sea cost, biodegradation of synthetic dyes and assessment of degraded metabolite toxicity.</title>
        <authorList>
            <person name="Chaieb K."/>
            <person name="Altayb H.N."/>
        </authorList>
    </citation>
    <scope>NUCLEOTIDE SEQUENCE [LARGE SCALE GENOMIC DNA]</scope>
    <source>
        <strain evidence="6">K20</strain>
    </source>
</reference>
<keyword evidence="2 4" id="KW-1133">Transmembrane helix</keyword>
<dbReference type="SUPFAM" id="SSF103473">
    <property type="entry name" value="MFS general substrate transporter"/>
    <property type="match status" value="1"/>
</dbReference>
<dbReference type="InterPro" id="IPR011701">
    <property type="entry name" value="MFS"/>
</dbReference>
<accession>A0ABS7YSX9</accession>
<organism evidence="5 6">
    <name type="scientific">Vibrio tritonius</name>
    <dbReference type="NCBI Taxonomy" id="1435069"/>
    <lineage>
        <taxon>Bacteria</taxon>
        <taxon>Pseudomonadati</taxon>
        <taxon>Pseudomonadota</taxon>
        <taxon>Gammaproteobacteria</taxon>
        <taxon>Vibrionales</taxon>
        <taxon>Vibrionaceae</taxon>
        <taxon>Vibrio</taxon>
    </lineage>
</organism>
<evidence type="ECO:0000256" key="1">
    <source>
        <dbReference type="ARBA" id="ARBA00022692"/>
    </source>
</evidence>
<dbReference type="CDD" id="cd17370">
    <property type="entry name" value="MFS_MJ1317_like"/>
    <property type="match status" value="1"/>
</dbReference>
<evidence type="ECO:0000313" key="6">
    <source>
        <dbReference type="Proteomes" id="UP001199044"/>
    </source>
</evidence>
<evidence type="ECO:0000256" key="4">
    <source>
        <dbReference type="SAM" id="Phobius"/>
    </source>
</evidence>
<name>A0ABS7YSX9_9VIBR</name>
<proteinExistence type="predicted"/>
<feature type="transmembrane region" description="Helical" evidence="4">
    <location>
        <begin position="327"/>
        <end position="347"/>
    </location>
</feature>
<keyword evidence="1 4" id="KW-0812">Transmembrane</keyword>
<evidence type="ECO:0000256" key="2">
    <source>
        <dbReference type="ARBA" id="ARBA00022989"/>
    </source>
</evidence>
<sequence length="388" mass="42663">MTKINTNIFWMGIVSFFTDMASSLVMPLLPFFIVIILDQGVDKLGVVLAVTTIASYLLRFVGGIASDKLDSNKRFLIFGYGLSALAKPFLSVADGWGTVAAVQASERLGKAVRAAPKDKLISMSAQQHNMGASLGIHKTIEKCGEVLGLIMVFGIIAYWGMSEDVFRAVFLASVIPGILSLMVLILFVKEMRGGKSKKKTRLALNVEPNIRWVIAGFIMITFFSFNESFYLLLGNDFGFDIKTILLLLIAVKGLQMLISNKIGRFIDRQSIRIQMTVGYLLGVMLMLLLCTSSLTAYVISFLLFGLQEVIMLIGIRSYIGKFAADKGAAFGFLYLAIAIFSALSAYVTGAIWQYQSAQSAIMVNTIGVVLSGLLLLSFQRKRDQFKEH</sequence>
<keyword evidence="6" id="KW-1185">Reference proteome</keyword>
<feature type="transmembrane region" description="Helical" evidence="4">
    <location>
        <begin position="270"/>
        <end position="289"/>
    </location>
</feature>
<feature type="transmembrane region" description="Helical" evidence="4">
    <location>
        <begin position="295"/>
        <end position="315"/>
    </location>
</feature>
<protein>
    <submittedName>
        <fullName evidence="5">MFS transporter</fullName>
    </submittedName>
</protein>
<feature type="transmembrane region" description="Helical" evidence="4">
    <location>
        <begin position="143"/>
        <end position="161"/>
    </location>
</feature>